<protein>
    <recommendedName>
        <fullName evidence="10">Peptidyl-prolyl cis-trans isomerase</fullName>
        <ecNumber evidence="10">5.2.1.8</ecNumber>
    </recommendedName>
</protein>
<gene>
    <name evidence="12" type="ORF">SAMN04488092_10211</name>
</gene>
<comment type="catalytic activity">
    <reaction evidence="1 9 10">
        <text>[protein]-peptidylproline (omega=180) = [protein]-peptidylproline (omega=0)</text>
        <dbReference type="Rhea" id="RHEA:16237"/>
        <dbReference type="Rhea" id="RHEA-COMP:10747"/>
        <dbReference type="Rhea" id="RHEA-COMP:10748"/>
        <dbReference type="ChEBI" id="CHEBI:83833"/>
        <dbReference type="ChEBI" id="CHEBI:83834"/>
        <dbReference type="EC" id="5.2.1.8"/>
    </reaction>
</comment>
<evidence type="ECO:0000256" key="7">
    <source>
        <dbReference type="ARBA" id="ARBA00023235"/>
    </source>
</evidence>
<dbReference type="RefSeq" id="WP_090267925.1">
    <property type="nucleotide sequence ID" value="NZ_FOEP01000002.1"/>
</dbReference>
<comment type="similarity">
    <text evidence="3 10">Belongs to the FKBP-type PPIase family.</text>
</comment>
<comment type="function">
    <text evidence="8">Also involved in hydrogenase metallocenter assembly, probably by participating in the nickel insertion step. This function in hydrogenase biosynthesis requires chaperone activity and the presence of the metal-binding domain, but not PPIase activity.</text>
</comment>
<dbReference type="Pfam" id="PF00254">
    <property type="entry name" value="FKBP_C"/>
    <property type="match status" value="1"/>
</dbReference>
<keyword evidence="5 9" id="KW-0697">Rotamase</keyword>
<evidence type="ECO:0000256" key="1">
    <source>
        <dbReference type="ARBA" id="ARBA00000971"/>
    </source>
</evidence>
<proteinExistence type="inferred from homology"/>
<name>A0A1H9A580_9RHOB</name>
<sequence>MTQVKSGDTVRIHYTGTLADGSTFDSSEGRDPLEFTVGSGQIIPGLDVALPGMGVGDKKVVEVPADQAYGETDPAAVQAVPRGEIPAEIPLDLGTQLQVQTPQGQVMAVTVIEVTETEVTLDANHPLAGKDLTFAIELVSVG</sequence>
<evidence type="ECO:0000256" key="6">
    <source>
        <dbReference type="ARBA" id="ARBA00023186"/>
    </source>
</evidence>
<keyword evidence="13" id="KW-1185">Reference proteome</keyword>
<dbReference type="EC" id="5.2.1.8" evidence="10"/>
<evidence type="ECO:0000313" key="12">
    <source>
        <dbReference type="EMBL" id="SEP71804.1"/>
    </source>
</evidence>
<dbReference type="InterPro" id="IPR046357">
    <property type="entry name" value="PPIase_dom_sf"/>
</dbReference>
<dbReference type="GO" id="GO:0003755">
    <property type="term" value="F:peptidyl-prolyl cis-trans isomerase activity"/>
    <property type="evidence" value="ECO:0007669"/>
    <property type="project" value="UniProtKB-UniRule"/>
</dbReference>
<dbReference type="Proteomes" id="UP000198634">
    <property type="component" value="Unassembled WGS sequence"/>
</dbReference>
<reference evidence="12 13" key="1">
    <citation type="submission" date="2016-10" db="EMBL/GenBank/DDBJ databases">
        <authorList>
            <person name="de Groot N.N."/>
        </authorList>
    </citation>
    <scope>NUCLEOTIDE SEQUENCE [LARGE SCALE GENOMIC DNA]</scope>
    <source>
        <strain evidence="12 13">DSM 22007</strain>
    </source>
</reference>
<dbReference type="PANTHER" id="PTHR47861">
    <property type="entry name" value="FKBP-TYPE PEPTIDYL-PROLYL CIS-TRANS ISOMERASE SLYD"/>
    <property type="match status" value="1"/>
</dbReference>
<dbReference type="STRING" id="657014.SAMN04488092_10211"/>
<evidence type="ECO:0000256" key="4">
    <source>
        <dbReference type="ARBA" id="ARBA00022490"/>
    </source>
</evidence>
<feature type="domain" description="PPIase FKBP-type" evidence="11">
    <location>
        <begin position="7"/>
        <end position="101"/>
    </location>
</feature>
<dbReference type="PROSITE" id="PS50059">
    <property type="entry name" value="FKBP_PPIASE"/>
    <property type="match status" value="1"/>
</dbReference>
<dbReference type="Gene3D" id="3.10.50.40">
    <property type="match status" value="1"/>
</dbReference>
<evidence type="ECO:0000256" key="9">
    <source>
        <dbReference type="PROSITE-ProRule" id="PRU00277"/>
    </source>
</evidence>
<evidence type="ECO:0000259" key="11">
    <source>
        <dbReference type="PROSITE" id="PS50059"/>
    </source>
</evidence>
<evidence type="ECO:0000256" key="5">
    <source>
        <dbReference type="ARBA" id="ARBA00023110"/>
    </source>
</evidence>
<comment type="subcellular location">
    <subcellularLocation>
        <location evidence="2">Cytoplasm</location>
    </subcellularLocation>
</comment>
<dbReference type="EMBL" id="FOEP01000002">
    <property type="protein sequence ID" value="SEP71804.1"/>
    <property type="molecule type" value="Genomic_DNA"/>
</dbReference>
<keyword evidence="7 9" id="KW-0413">Isomerase</keyword>
<keyword evidence="4" id="KW-0963">Cytoplasm</keyword>
<accession>A0A1H9A580</accession>
<dbReference type="PANTHER" id="PTHR47861:SF3">
    <property type="entry name" value="FKBP-TYPE PEPTIDYL-PROLYL CIS-TRANS ISOMERASE SLYD"/>
    <property type="match status" value="1"/>
</dbReference>
<dbReference type="InterPro" id="IPR001179">
    <property type="entry name" value="PPIase_FKBP_dom"/>
</dbReference>
<dbReference type="SUPFAM" id="SSF54534">
    <property type="entry name" value="FKBP-like"/>
    <property type="match status" value="1"/>
</dbReference>
<evidence type="ECO:0000256" key="10">
    <source>
        <dbReference type="RuleBase" id="RU003915"/>
    </source>
</evidence>
<dbReference type="GO" id="GO:0005737">
    <property type="term" value="C:cytoplasm"/>
    <property type="evidence" value="ECO:0007669"/>
    <property type="project" value="UniProtKB-SubCell"/>
</dbReference>
<evidence type="ECO:0000256" key="8">
    <source>
        <dbReference type="ARBA" id="ARBA00037071"/>
    </source>
</evidence>
<keyword evidence="6" id="KW-0143">Chaperone</keyword>
<evidence type="ECO:0000313" key="13">
    <source>
        <dbReference type="Proteomes" id="UP000198634"/>
    </source>
</evidence>
<evidence type="ECO:0000256" key="3">
    <source>
        <dbReference type="ARBA" id="ARBA00006577"/>
    </source>
</evidence>
<evidence type="ECO:0000256" key="2">
    <source>
        <dbReference type="ARBA" id="ARBA00004496"/>
    </source>
</evidence>
<dbReference type="GO" id="GO:0042026">
    <property type="term" value="P:protein refolding"/>
    <property type="evidence" value="ECO:0007669"/>
    <property type="project" value="UniProtKB-ARBA"/>
</dbReference>
<organism evidence="12 13">
    <name type="scientific">Thalassovita taeanensis</name>
    <dbReference type="NCBI Taxonomy" id="657014"/>
    <lineage>
        <taxon>Bacteria</taxon>
        <taxon>Pseudomonadati</taxon>
        <taxon>Pseudomonadota</taxon>
        <taxon>Alphaproteobacteria</taxon>
        <taxon>Rhodobacterales</taxon>
        <taxon>Roseobacteraceae</taxon>
        <taxon>Thalassovita</taxon>
    </lineage>
</organism>
<dbReference type="AlphaFoldDB" id="A0A1H9A580"/>
<dbReference type="OrthoDB" id="9808891at2"/>